<evidence type="ECO:0000259" key="2">
    <source>
        <dbReference type="PROSITE" id="PS50878"/>
    </source>
</evidence>
<dbReference type="Pfam" id="PF00078">
    <property type="entry name" value="RVT_1"/>
    <property type="match status" value="1"/>
</dbReference>
<dbReference type="GO" id="GO:0015074">
    <property type="term" value="P:DNA integration"/>
    <property type="evidence" value="ECO:0007669"/>
    <property type="project" value="InterPro"/>
</dbReference>
<evidence type="ECO:0000313" key="4">
    <source>
        <dbReference type="EMBL" id="GFO49215.1"/>
    </source>
</evidence>
<dbReference type="InterPro" id="IPR036397">
    <property type="entry name" value="RNaseH_sf"/>
</dbReference>
<protein>
    <submittedName>
        <fullName evidence="4">Pol polyprotein</fullName>
    </submittedName>
</protein>
<dbReference type="Gene3D" id="3.30.70.270">
    <property type="match status" value="1"/>
</dbReference>
<comment type="caution">
    <text evidence="4">The sequence shown here is derived from an EMBL/GenBank/DDBJ whole genome shotgun (WGS) entry which is preliminary data.</text>
</comment>
<keyword evidence="5" id="KW-1185">Reference proteome</keyword>
<dbReference type="InterPro" id="IPR000477">
    <property type="entry name" value="RT_dom"/>
</dbReference>
<dbReference type="PROSITE" id="PS50878">
    <property type="entry name" value="RT_POL"/>
    <property type="match status" value="1"/>
</dbReference>
<dbReference type="Proteomes" id="UP000735302">
    <property type="component" value="Unassembled WGS sequence"/>
</dbReference>
<evidence type="ECO:0000256" key="1">
    <source>
        <dbReference type="SAM" id="MobiDB-lite"/>
    </source>
</evidence>
<dbReference type="PROSITE" id="PS50994">
    <property type="entry name" value="INTEGRASE"/>
    <property type="match status" value="1"/>
</dbReference>
<feature type="domain" description="Integrase catalytic" evidence="3">
    <location>
        <begin position="312"/>
        <end position="470"/>
    </location>
</feature>
<dbReference type="PANTHER" id="PTHR37984:SF15">
    <property type="entry name" value="INTEGRASE CATALYTIC DOMAIN-CONTAINING PROTEIN"/>
    <property type="match status" value="1"/>
</dbReference>
<evidence type="ECO:0000313" key="5">
    <source>
        <dbReference type="Proteomes" id="UP000735302"/>
    </source>
</evidence>
<dbReference type="SUPFAM" id="SSF53098">
    <property type="entry name" value="Ribonuclease H-like"/>
    <property type="match status" value="1"/>
</dbReference>
<dbReference type="Pfam" id="PF00665">
    <property type="entry name" value="rve"/>
    <property type="match status" value="1"/>
</dbReference>
<proteinExistence type="predicted"/>
<dbReference type="InterPro" id="IPR043128">
    <property type="entry name" value="Rev_trsase/Diguanyl_cyclase"/>
</dbReference>
<dbReference type="FunFam" id="3.30.420.10:FF:000032">
    <property type="entry name" value="Retrovirus-related Pol polyprotein from transposon 297-like Protein"/>
    <property type="match status" value="1"/>
</dbReference>
<feature type="compositionally biased region" description="Polar residues" evidence="1">
    <location>
        <begin position="82"/>
        <end position="93"/>
    </location>
</feature>
<dbReference type="AlphaFoldDB" id="A0AAV4DYS8"/>
<dbReference type="CDD" id="cd01647">
    <property type="entry name" value="RT_LTR"/>
    <property type="match status" value="1"/>
</dbReference>
<sequence length="778" mass="88073">MNPFSEAKGDTMDAFLFRFEMLVKAHNWSEDKKFLALSNLLTAHPSKPIAKEVEIVANVGVTKESKNNQEQFNRTSRRDKWQQNNNQRSSSCGPNWKHRDYAQPNQRFPRWNDSPHNNFRRQNKGNFKGYSPSRGRGMPSRGNYHSQQYEYASSASILFNKSDKTSQHQLNIVSGKINGTDCTVLRDTGCTCVGVRQSLLKPNDFTNDTATCQVFDGSDKKFRKATAFIETPFFTGKVTALALANPVVDVILGNIIGVGDQPNLNEQSPTWKDDPDSAHKAHAYVSARAQKSTANNRNCNKLPNLPIQIADIIDKPFDKVAIDIVGPMMMSDSKNRFILTLVDAATRWPEAVPLKSISKPDVANALFNIFTRLGLPKEILSDNGQQLVSKAMEEVMTMMGIQRTLSTPYHAQSNGMVERFNGSLKTMLQKLCTEKPQTWDKIIPAVLFAYREIPNVTTGYPPFMLMYGRRVRGPADMIADQYIGQQNTLKEAAFVHEYAKNLQREITASCKIAAETAKNQLQSYIEAKSDHRRYREFAKGDKVLILLPQDGNNLFMKYQGPYKIDGVAQNNNIIFTMRNGKRTYHANILKKMKQYPLPVHPMDEVDKEINFMLESGIISKSTSPYASPITVVMKKDGAIRLCLDYRRLNKITIFDAEPIPTLDELLGKMKGAKFFTKCDLTKAYWQIPMHEDSKAYTAFQTTQGLIEFNYMPFGLSTAACTFQRAMLDTLGKFPFVVSYFDDVLIFSKSWKEHLEHTEKTLSVLREAGFTVKPSKTIV</sequence>
<organism evidence="4 5">
    <name type="scientific">Plakobranchus ocellatus</name>
    <dbReference type="NCBI Taxonomy" id="259542"/>
    <lineage>
        <taxon>Eukaryota</taxon>
        <taxon>Metazoa</taxon>
        <taxon>Spiralia</taxon>
        <taxon>Lophotrochozoa</taxon>
        <taxon>Mollusca</taxon>
        <taxon>Gastropoda</taxon>
        <taxon>Heterobranchia</taxon>
        <taxon>Euthyneura</taxon>
        <taxon>Panpulmonata</taxon>
        <taxon>Sacoglossa</taxon>
        <taxon>Placobranchoidea</taxon>
        <taxon>Plakobranchidae</taxon>
        <taxon>Plakobranchus</taxon>
    </lineage>
</organism>
<dbReference type="Gene3D" id="3.30.420.10">
    <property type="entry name" value="Ribonuclease H-like superfamily/Ribonuclease H"/>
    <property type="match status" value="1"/>
</dbReference>
<gene>
    <name evidence="4" type="ORF">PoB_007572000</name>
</gene>
<name>A0AAV4DYS8_9GAST</name>
<dbReference type="InterPro" id="IPR050951">
    <property type="entry name" value="Retrovirus_Pol_polyprotein"/>
</dbReference>
<dbReference type="GO" id="GO:0003676">
    <property type="term" value="F:nucleic acid binding"/>
    <property type="evidence" value="ECO:0007669"/>
    <property type="project" value="InterPro"/>
</dbReference>
<dbReference type="PANTHER" id="PTHR37984">
    <property type="entry name" value="PROTEIN CBG26694"/>
    <property type="match status" value="1"/>
</dbReference>
<dbReference type="Gene3D" id="3.10.10.10">
    <property type="entry name" value="HIV Type 1 Reverse Transcriptase, subunit A, domain 1"/>
    <property type="match status" value="1"/>
</dbReference>
<dbReference type="SUPFAM" id="SSF56672">
    <property type="entry name" value="DNA/RNA polymerases"/>
    <property type="match status" value="1"/>
</dbReference>
<evidence type="ECO:0000259" key="3">
    <source>
        <dbReference type="PROSITE" id="PS50994"/>
    </source>
</evidence>
<feature type="domain" description="Reverse transcriptase" evidence="2">
    <location>
        <begin position="613"/>
        <end position="778"/>
    </location>
</feature>
<reference evidence="4 5" key="1">
    <citation type="journal article" date="2021" name="Elife">
        <title>Chloroplast acquisition without the gene transfer in kleptoplastic sea slugs, Plakobranchus ocellatus.</title>
        <authorList>
            <person name="Maeda T."/>
            <person name="Takahashi S."/>
            <person name="Yoshida T."/>
            <person name="Shimamura S."/>
            <person name="Takaki Y."/>
            <person name="Nagai Y."/>
            <person name="Toyoda A."/>
            <person name="Suzuki Y."/>
            <person name="Arimoto A."/>
            <person name="Ishii H."/>
            <person name="Satoh N."/>
            <person name="Nishiyama T."/>
            <person name="Hasebe M."/>
            <person name="Maruyama T."/>
            <person name="Minagawa J."/>
            <person name="Obokata J."/>
            <person name="Shigenobu S."/>
        </authorList>
    </citation>
    <scope>NUCLEOTIDE SEQUENCE [LARGE SCALE GENOMIC DNA]</scope>
</reference>
<dbReference type="EMBL" id="BLXT01008461">
    <property type="protein sequence ID" value="GFO49215.1"/>
    <property type="molecule type" value="Genomic_DNA"/>
</dbReference>
<accession>A0AAV4DYS8</accession>
<dbReference type="InterPro" id="IPR012337">
    <property type="entry name" value="RNaseH-like_sf"/>
</dbReference>
<feature type="region of interest" description="Disordered" evidence="1">
    <location>
        <begin position="66"/>
        <end position="144"/>
    </location>
</feature>
<dbReference type="InterPro" id="IPR001584">
    <property type="entry name" value="Integrase_cat-core"/>
</dbReference>
<dbReference type="InterPro" id="IPR043502">
    <property type="entry name" value="DNA/RNA_pol_sf"/>
</dbReference>